<comment type="caution">
    <text evidence="1">The sequence shown here is derived from an EMBL/GenBank/DDBJ whole genome shotgun (WGS) entry which is preliminary data.</text>
</comment>
<reference evidence="1 2" key="1">
    <citation type="submission" date="2017-12" db="EMBL/GenBank/DDBJ databases">
        <title>Comparative genomics of Botrytis spp.</title>
        <authorList>
            <person name="Valero-Jimenez C.A."/>
            <person name="Tapia P."/>
            <person name="Veloso J."/>
            <person name="Silva-Moreno E."/>
            <person name="Staats M."/>
            <person name="Valdes J.H."/>
            <person name="Van Kan J.A.L."/>
        </authorList>
    </citation>
    <scope>NUCLEOTIDE SEQUENCE [LARGE SCALE GENOMIC DNA]</scope>
    <source>
        <strain evidence="1 2">Be9601</strain>
    </source>
</reference>
<dbReference type="SUPFAM" id="SSF54695">
    <property type="entry name" value="POZ domain"/>
    <property type="match status" value="1"/>
</dbReference>
<dbReference type="AlphaFoldDB" id="A0A4Z1IHB0"/>
<dbReference type="InterPro" id="IPR011333">
    <property type="entry name" value="SKP1/BTB/POZ_sf"/>
</dbReference>
<name>A0A4Z1IHB0_9HELO</name>
<proteinExistence type="predicted"/>
<evidence type="ECO:0000313" key="2">
    <source>
        <dbReference type="Proteomes" id="UP000297229"/>
    </source>
</evidence>
<accession>A0A4Z1IHB0</accession>
<keyword evidence="2" id="KW-1185">Reference proteome</keyword>
<organism evidence="1 2">
    <name type="scientific">Botrytis elliptica</name>
    <dbReference type="NCBI Taxonomy" id="278938"/>
    <lineage>
        <taxon>Eukaryota</taxon>
        <taxon>Fungi</taxon>
        <taxon>Dikarya</taxon>
        <taxon>Ascomycota</taxon>
        <taxon>Pezizomycotina</taxon>
        <taxon>Leotiomycetes</taxon>
        <taxon>Helotiales</taxon>
        <taxon>Sclerotiniaceae</taxon>
        <taxon>Botrytis</taxon>
    </lineage>
</organism>
<gene>
    <name evidence="1" type="ORF">BELL_1287g00030</name>
</gene>
<sequence length="254" mass="29231">MVQSTYDTLFNKNMTSTRQVSTTSVVTKANYFDWQDNSSLKLGKQMITITVGAHKKKFLVHADLINLQPRIFRRLRISRSVDTGDSSGWFDVYQPISCSVFVRLLQFSYHGKLFPGISIDTLWHLYLFANKNKAQDLEDIIMNRIMTTHRSDKQLFPEPRHIELGYNYTKENSAGRKFLALCYAAMMHVNTKLPSIYNKEVLLELGKKCDGLLIDVSNLTNGKGSINISEWDPRYAPECLYHHHAWGVECQNLS</sequence>
<dbReference type="Proteomes" id="UP000297229">
    <property type="component" value="Unassembled WGS sequence"/>
</dbReference>
<dbReference type="EMBL" id="PQXM01001285">
    <property type="protein sequence ID" value="TGO58540.1"/>
    <property type="molecule type" value="Genomic_DNA"/>
</dbReference>
<evidence type="ECO:0000313" key="1">
    <source>
        <dbReference type="EMBL" id="TGO58540.1"/>
    </source>
</evidence>
<protein>
    <recommendedName>
        <fullName evidence="3">BTB domain-containing protein</fullName>
    </recommendedName>
</protein>
<dbReference type="OrthoDB" id="3531291at2759"/>
<evidence type="ECO:0008006" key="3">
    <source>
        <dbReference type="Google" id="ProtNLM"/>
    </source>
</evidence>